<keyword evidence="1" id="KW-0812">Transmembrane</keyword>
<reference evidence="2 3" key="1">
    <citation type="submission" date="2019-12" db="EMBL/GenBank/DDBJ databases">
        <title>Lactobacillus hilgardii FLUB.</title>
        <authorList>
            <person name="Gustaw K."/>
        </authorList>
    </citation>
    <scope>NUCLEOTIDE SEQUENCE [LARGE SCALE GENOMIC DNA]</scope>
    <source>
        <strain evidence="2 3">FLUB</strain>
    </source>
</reference>
<dbReference type="EMBL" id="CP047121">
    <property type="protein sequence ID" value="QHB53202.1"/>
    <property type="molecule type" value="Genomic_DNA"/>
</dbReference>
<protein>
    <submittedName>
        <fullName evidence="2">Uncharacterized protein</fullName>
    </submittedName>
</protein>
<dbReference type="AlphaFoldDB" id="A0A6P1EBN2"/>
<evidence type="ECO:0000313" key="2">
    <source>
        <dbReference type="EMBL" id="QHB53202.1"/>
    </source>
</evidence>
<evidence type="ECO:0000256" key="1">
    <source>
        <dbReference type="SAM" id="Phobius"/>
    </source>
</evidence>
<proteinExistence type="predicted"/>
<sequence>MGNFKSFDERSFLLKIQWRYGLINNAYLLVTIATGSLIYPLSDKGLWFLLTILILFIISWLTYSLIFQRSYLRQHPEDKASHHQLRGLGMIMTVIVTLLALLLMLTTNASTLTFCWIIFTLPFIRDCLSVLKTD</sequence>
<evidence type="ECO:0000313" key="3">
    <source>
        <dbReference type="Proteomes" id="UP000465035"/>
    </source>
</evidence>
<gene>
    <name evidence="2" type="ORF">GQR93_13910</name>
</gene>
<keyword evidence="1" id="KW-1133">Transmembrane helix</keyword>
<accession>A0A6P1EBN2</accession>
<organism evidence="2 3">
    <name type="scientific">Lentilactobacillus hilgardii</name>
    <name type="common">Lactobacillus hilgardii</name>
    <dbReference type="NCBI Taxonomy" id="1588"/>
    <lineage>
        <taxon>Bacteria</taxon>
        <taxon>Bacillati</taxon>
        <taxon>Bacillota</taxon>
        <taxon>Bacilli</taxon>
        <taxon>Lactobacillales</taxon>
        <taxon>Lactobacillaceae</taxon>
        <taxon>Lentilactobacillus</taxon>
    </lineage>
</organism>
<keyword evidence="1" id="KW-0472">Membrane</keyword>
<feature type="transmembrane region" description="Helical" evidence="1">
    <location>
        <begin position="20"/>
        <end position="39"/>
    </location>
</feature>
<feature type="transmembrane region" description="Helical" evidence="1">
    <location>
        <begin position="87"/>
        <end position="105"/>
    </location>
</feature>
<dbReference type="Proteomes" id="UP000465035">
    <property type="component" value="Chromosome"/>
</dbReference>
<name>A0A6P1EBN2_LENHI</name>
<feature type="transmembrane region" description="Helical" evidence="1">
    <location>
        <begin position="45"/>
        <end position="66"/>
    </location>
</feature>